<dbReference type="Pfam" id="PF02698">
    <property type="entry name" value="DUF218"/>
    <property type="match status" value="1"/>
</dbReference>
<proteinExistence type="predicted"/>
<evidence type="ECO:0000313" key="3">
    <source>
        <dbReference type="EMBL" id="MBF4553007.1"/>
    </source>
</evidence>
<dbReference type="PANTHER" id="PTHR30336">
    <property type="entry name" value="INNER MEMBRANE PROTEIN, PROBABLE PERMEASE"/>
    <property type="match status" value="1"/>
</dbReference>
<feature type="domain" description="DUF218" evidence="2">
    <location>
        <begin position="140"/>
        <end position="268"/>
    </location>
</feature>
<dbReference type="EMBL" id="JADKMY010000001">
    <property type="protein sequence ID" value="MBF4553007.1"/>
    <property type="molecule type" value="Genomic_DNA"/>
</dbReference>
<keyword evidence="1" id="KW-1133">Transmembrane helix</keyword>
<keyword evidence="1" id="KW-0812">Transmembrane</keyword>
<accession>A0ABR9ZHU1</accession>
<keyword evidence="1" id="KW-0472">Membrane</keyword>
<feature type="transmembrane region" description="Helical" evidence="1">
    <location>
        <begin position="39"/>
        <end position="61"/>
    </location>
</feature>
<dbReference type="Proteomes" id="UP000635902">
    <property type="component" value="Unassembled WGS sequence"/>
</dbReference>
<keyword evidence="4" id="KW-1185">Reference proteome</keyword>
<dbReference type="Gene3D" id="3.40.50.620">
    <property type="entry name" value="HUPs"/>
    <property type="match status" value="1"/>
</dbReference>
<evidence type="ECO:0000256" key="1">
    <source>
        <dbReference type="SAM" id="Phobius"/>
    </source>
</evidence>
<dbReference type="InterPro" id="IPR003848">
    <property type="entry name" value="DUF218"/>
</dbReference>
<feature type="transmembrane region" description="Helical" evidence="1">
    <location>
        <begin position="100"/>
        <end position="121"/>
    </location>
</feature>
<evidence type="ECO:0000259" key="2">
    <source>
        <dbReference type="Pfam" id="PF02698"/>
    </source>
</evidence>
<reference evidence="3 4" key="1">
    <citation type="submission" date="2020-10" db="EMBL/GenBank/DDBJ databases">
        <title>Novel species in genus Corynebacterium.</title>
        <authorList>
            <person name="Zhang G."/>
        </authorList>
    </citation>
    <scope>NUCLEOTIDE SEQUENCE [LARGE SCALE GENOMIC DNA]</scope>
    <source>
        <strain evidence="3 4">DSM 45110</strain>
    </source>
</reference>
<feature type="transmembrane region" description="Helical" evidence="1">
    <location>
        <begin position="73"/>
        <end position="94"/>
    </location>
</feature>
<gene>
    <name evidence="3" type="ORF">IRY30_02775</name>
</gene>
<organism evidence="3 4">
    <name type="scientific">Corynebacterium suicordis DSM 45110</name>
    <dbReference type="NCBI Taxonomy" id="1121369"/>
    <lineage>
        <taxon>Bacteria</taxon>
        <taxon>Bacillati</taxon>
        <taxon>Actinomycetota</taxon>
        <taxon>Actinomycetes</taxon>
        <taxon>Mycobacteriales</taxon>
        <taxon>Corynebacteriaceae</taxon>
        <taxon>Corynebacterium</taxon>
    </lineage>
</organism>
<protein>
    <submittedName>
        <fullName evidence="3">YdcF family protein</fullName>
    </submittedName>
</protein>
<dbReference type="PANTHER" id="PTHR30336:SF20">
    <property type="entry name" value="DUF218 DOMAIN-CONTAINING PROTEIN"/>
    <property type="match status" value="1"/>
</dbReference>
<dbReference type="RefSeq" id="WP_194555865.1">
    <property type="nucleotide sequence ID" value="NZ_JADKMY010000001.1"/>
</dbReference>
<comment type="caution">
    <text evidence="3">The sequence shown here is derived from an EMBL/GenBank/DDBJ whole genome shotgun (WGS) entry which is preliminary data.</text>
</comment>
<dbReference type="InterPro" id="IPR051599">
    <property type="entry name" value="Cell_Envelope_Assoc"/>
</dbReference>
<evidence type="ECO:0000313" key="4">
    <source>
        <dbReference type="Proteomes" id="UP000635902"/>
    </source>
</evidence>
<feature type="transmembrane region" description="Helical" evidence="1">
    <location>
        <begin position="9"/>
        <end position="33"/>
    </location>
</feature>
<dbReference type="InterPro" id="IPR014729">
    <property type="entry name" value="Rossmann-like_a/b/a_fold"/>
</dbReference>
<name>A0ABR9ZHU1_9CORY</name>
<sequence>MLNRFKRSAWVGAVAIGGAELCWALLAVLVWIFGTGEHWSALLVVYCLHLLPLLVGARFSLPLVRTGDKRRWVHLLTVMAAADYFSLILGAAVAVTVPHWGVRVLAAAGIAVWLAVLWSFLTFLRGMAVSRTAVANSRVDAVVVLGCGLVGRSPGPMLARRLDRAVGLVSGSVPVVVSGGRGADEEISEAAAMADYLRGTHGVHLAERGVPVLEENQATNTRENLRLSVDALRAAGYPAENIAVVTSDFHVKRTEATAQLVAGLLGDGQGERPVAGPADEPMRPAKSGPVHFQVFGAITPEAARPAAYLREFVAYSLWRIRSLS</sequence>
<dbReference type="CDD" id="cd06259">
    <property type="entry name" value="YdcF-like"/>
    <property type="match status" value="1"/>
</dbReference>